<organism evidence="1 2">
    <name type="scientific">Protea cynaroides</name>
    <dbReference type="NCBI Taxonomy" id="273540"/>
    <lineage>
        <taxon>Eukaryota</taxon>
        <taxon>Viridiplantae</taxon>
        <taxon>Streptophyta</taxon>
        <taxon>Embryophyta</taxon>
        <taxon>Tracheophyta</taxon>
        <taxon>Spermatophyta</taxon>
        <taxon>Magnoliopsida</taxon>
        <taxon>Proteales</taxon>
        <taxon>Proteaceae</taxon>
        <taxon>Protea</taxon>
    </lineage>
</organism>
<dbReference type="OrthoDB" id="10053020at2759"/>
<protein>
    <submittedName>
        <fullName evidence="1">Uncharacterized protein</fullName>
    </submittedName>
</protein>
<gene>
    <name evidence="1" type="ORF">NE237_025742</name>
</gene>
<name>A0A9Q0H4T1_9MAGN</name>
<proteinExistence type="predicted"/>
<sequence>MSSEEPLRLVLYMEIKGQGAVPLTRTNENLMGSKLQDKISGVHDNQQILISTAELGSAGFGQGKLKPERGNPLQYRLAPAAKQLKPSQLQRKKNCFGFSEKQ</sequence>
<keyword evidence="2" id="KW-1185">Reference proteome</keyword>
<comment type="caution">
    <text evidence="1">The sequence shown here is derived from an EMBL/GenBank/DDBJ whole genome shotgun (WGS) entry which is preliminary data.</text>
</comment>
<accession>A0A9Q0H4T1</accession>
<dbReference type="Proteomes" id="UP001141806">
    <property type="component" value="Unassembled WGS sequence"/>
</dbReference>
<dbReference type="EMBL" id="JAMYWD010000010">
    <property type="protein sequence ID" value="KAJ4958631.1"/>
    <property type="molecule type" value="Genomic_DNA"/>
</dbReference>
<dbReference type="AlphaFoldDB" id="A0A9Q0H4T1"/>
<evidence type="ECO:0000313" key="2">
    <source>
        <dbReference type="Proteomes" id="UP001141806"/>
    </source>
</evidence>
<evidence type="ECO:0000313" key="1">
    <source>
        <dbReference type="EMBL" id="KAJ4958631.1"/>
    </source>
</evidence>
<reference evidence="1" key="1">
    <citation type="journal article" date="2023" name="Plant J.">
        <title>The genome of the king protea, Protea cynaroides.</title>
        <authorList>
            <person name="Chang J."/>
            <person name="Duong T.A."/>
            <person name="Schoeman C."/>
            <person name="Ma X."/>
            <person name="Roodt D."/>
            <person name="Barker N."/>
            <person name="Li Z."/>
            <person name="Van de Peer Y."/>
            <person name="Mizrachi E."/>
        </authorList>
    </citation>
    <scope>NUCLEOTIDE SEQUENCE</scope>
    <source>
        <tissue evidence="1">Young leaves</tissue>
    </source>
</reference>